<accession>A0A3D9MB03</accession>
<gene>
    <name evidence="2" type="ORF">DFQ09_105239</name>
</gene>
<proteinExistence type="predicted"/>
<organism evidence="2 3">
    <name type="scientific">Winogradskyella pacifica</name>
    <dbReference type="NCBI Taxonomy" id="664642"/>
    <lineage>
        <taxon>Bacteria</taxon>
        <taxon>Pseudomonadati</taxon>
        <taxon>Bacteroidota</taxon>
        <taxon>Flavobacteriia</taxon>
        <taxon>Flavobacteriales</taxon>
        <taxon>Flavobacteriaceae</taxon>
        <taxon>Winogradskyella</taxon>
    </lineage>
</organism>
<comment type="caution">
    <text evidence="2">The sequence shown here is derived from an EMBL/GenBank/DDBJ whole genome shotgun (WGS) entry which is preliminary data.</text>
</comment>
<evidence type="ECO:0000313" key="2">
    <source>
        <dbReference type="EMBL" id="REE17025.1"/>
    </source>
</evidence>
<dbReference type="Proteomes" id="UP000256919">
    <property type="component" value="Unassembled WGS sequence"/>
</dbReference>
<keyword evidence="3" id="KW-1185">Reference proteome</keyword>
<keyword evidence="1" id="KW-0472">Membrane</keyword>
<keyword evidence="1" id="KW-0812">Transmembrane</keyword>
<name>A0A3D9MB03_9FLAO</name>
<protein>
    <submittedName>
        <fullName evidence="2">Uncharacterized protein</fullName>
    </submittedName>
</protein>
<dbReference type="EMBL" id="QREI01000005">
    <property type="protein sequence ID" value="REE17025.1"/>
    <property type="molecule type" value="Genomic_DNA"/>
</dbReference>
<reference evidence="2 3" key="1">
    <citation type="submission" date="2018-07" db="EMBL/GenBank/DDBJ databases">
        <title>Genomic Encyclopedia of Type Strains, Phase III (KMG-III): the genomes of soil and plant-associated and newly described type strains.</title>
        <authorList>
            <person name="Whitman W."/>
        </authorList>
    </citation>
    <scope>NUCLEOTIDE SEQUENCE [LARGE SCALE GENOMIC DNA]</scope>
    <source>
        <strain evidence="2 3">CECT 7948</strain>
    </source>
</reference>
<sequence>MISNSIISESARPIWQIPIAALFFTMAFGIMGYKVFLWATTNQPLGIRLLDFEGVIYFTGIGASFCSRKRIHIDIPNSRFRPTIEVGPVKLGSWQTIKNYQYVSVFHQPTVGGDYIFEVNLWYDNNKHFELYEEDNYKEAFLIGYELSEELNIDLLDATEPNNFKWVNKEEWKTKIASGKID</sequence>
<feature type="transmembrane region" description="Helical" evidence="1">
    <location>
        <begin position="20"/>
        <end position="39"/>
    </location>
</feature>
<dbReference type="RefSeq" id="WP_115810784.1">
    <property type="nucleotide sequence ID" value="NZ_QREI01000005.1"/>
</dbReference>
<keyword evidence="1" id="KW-1133">Transmembrane helix</keyword>
<evidence type="ECO:0000256" key="1">
    <source>
        <dbReference type="SAM" id="Phobius"/>
    </source>
</evidence>
<dbReference type="AlphaFoldDB" id="A0A3D9MB03"/>
<dbReference type="OrthoDB" id="1200950at2"/>
<evidence type="ECO:0000313" key="3">
    <source>
        <dbReference type="Proteomes" id="UP000256919"/>
    </source>
</evidence>